<dbReference type="InterPro" id="IPR023827">
    <property type="entry name" value="Peptidase_S8_Asp-AS"/>
</dbReference>
<dbReference type="AlphaFoldDB" id="A0A8B7YHZ7"/>
<keyword evidence="7" id="KW-0732">Signal</keyword>
<evidence type="ECO:0000256" key="7">
    <source>
        <dbReference type="SAM" id="SignalP"/>
    </source>
</evidence>
<dbReference type="GO" id="GO:0006508">
    <property type="term" value="P:proteolysis"/>
    <property type="evidence" value="ECO:0007669"/>
    <property type="project" value="UniProtKB-KW"/>
</dbReference>
<feature type="signal peptide" evidence="7">
    <location>
        <begin position="1"/>
        <end position="15"/>
    </location>
</feature>
<feature type="active site" description="Charge relay system" evidence="5">
    <location>
        <position position="169"/>
    </location>
</feature>
<dbReference type="SUPFAM" id="SSF52743">
    <property type="entry name" value="Subtilisin-like"/>
    <property type="match status" value="1"/>
</dbReference>
<dbReference type="GO" id="GO:0004252">
    <property type="term" value="F:serine-type endopeptidase activity"/>
    <property type="evidence" value="ECO:0007669"/>
    <property type="project" value="UniProtKB-UniRule"/>
</dbReference>
<dbReference type="GeneID" id="110980469"/>
<dbReference type="PROSITE" id="PS00137">
    <property type="entry name" value="SUBTILASE_HIS"/>
    <property type="match status" value="1"/>
</dbReference>
<dbReference type="PANTHER" id="PTHR43806:SF11">
    <property type="entry name" value="CEREVISIN-RELATED"/>
    <property type="match status" value="1"/>
</dbReference>
<dbReference type="InterPro" id="IPR015500">
    <property type="entry name" value="Peptidase_S8_subtilisin-rel"/>
</dbReference>
<dbReference type="Pfam" id="PF00082">
    <property type="entry name" value="Peptidase_S8"/>
    <property type="match status" value="1"/>
</dbReference>
<dbReference type="Proteomes" id="UP000694845">
    <property type="component" value="Unplaced"/>
</dbReference>
<gene>
    <name evidence="10" type="primary">LOC110980469</name>
</gene>
<evidence type="ECO:0000256" key="1">
    <source>
        <dbReference type="ARBA" id="ARBA00011073"/>
    </source>
</evidence>
<feature type="active site" description="Charge relay system" evidence="5">
    <location>
        <position position="323"/>
    </location>
</feature>
<reference evidence="10" key="1">
    <citation type="submission" date="2025-08" db="UniProtKB">
        <authorList>
            <consortium name="RefSeq"/>
        </authorList>
    </citation>
    <scope>IDENTIFICATION</scope>
</reference>
<dbReference type="PANTHER" id="PTHR43806">
    <property type="entry name" value="PEPTIDASE S8"/>
    <property type="match status" value="1"/>
</dbReference>
<feature type="active site" description="Charge relay system" evidence="5">
    <location>
        <position position="143"/>
    </location>
</feature>
<dbReference type="Gene3D" id="3.40.50.200">
    <property type="entry name" value="Peptidase S8/S53 domain"/>
    <property type="match status" value="1"/>
</dbReference>
<dbReference type="InterPro" id="IPR000209">
    <property type="entry name" value="Peptidase_S8/S53_dom"/>
</dbReference>
<proteinExistence type="inferred from homology"/>
<dbReference type="InterPro" id="IPR022398">
    <property type="entry name" value="Peptidase_S8_His-AS"/>
</dbReference>
<evidence type="ECO:0000313" key="10">
    <source>
        <dbReference type="RefSeq" id="XP_022092858.1"/>
    </source>
</evidence>
<dbReference type="CDD" id="cd04077">
    <property type="entry name" value="Peptidases_S8_PCSK9_ProteinaseK_like"/>
    <property type="match status" value="1"/>
</dbReference>
<evidence type="ECO:0000259" key="8">
    <source>
        <dbReference type="Pfam" id="PF00082"/>
    </source>
</evidence>
<dbReference type="InterPro" id="IPR050131">
    <property type="entry name" value="Peptidase_S8_subtilisin-like"/>
</dbReference>
<dbReference type="PROSITE" id="PS00138">
    <property type="entry name" value="SUBTILASE_SER"/>
    <property type="match status" value="1"/>
</dbReference>
<dbReference type="KEGG" id="aplc:110980469"/>
<dbReference type="InterPro" id="IPR036852">
    <property type="entry name" value="Peptidase_S8/S53_dom_sf"/>
</dbReference>
<evidence type="ECO:0000256" key="4">
    <source>
        <dbReference type="ARBA" id="ARBA00022825"/>
    </source>
</evidence>
<dbReference type="OrthoDB" id="206201at2759"/>
<sequence>MKFLLLLLSVVVVHAKLAPLHRSNHRSVPDSWIIKIEDFDQVDQVADDIVSQFARMRSPIPPMTKLRHVLPLIGMKIPSFLLDKIRAIDGIEYIEMDYIVPLAASQYNPPWNLDRTDSRLGMDGFYNYNASVQGKGVDIYLIDTGVQPNHVAFGGRVSLLYGAKDNDGHGTHCAGIAAGDVYGLAREANILSMKVCNPMCVTWKMLECFDLVLTHGGSKGGVVSVSIGGDPNYQVVTNAVNRLWHGGYLVSWAAGNENMDACRLHPQRGNNLIVAGASNKYDGLPGFTNWGPCVDIFAPGGDIRSARYSEHSNTDSIVYSGTSMSAPHVAGSAALYYGLQGSSATPASVKKAILDSSTKDALSNTKGSPNRLLYVNFLTNPATHQKIDKDEPAK</sequence>
<dbReference type="PRINTS" id="PR00723">
    <property type="entry name" value="SUBTILISIN"/>
</dbReference>
<keyword evidence="9" id="KW-1185">Reference proteome</keyword>
<feature type="domain" description="Peptidase S8/S53" evidence="8">
    <location>
        <begin position="134"/>
        <end position="360"/>
    </location>
</feature>
<evidence type="ECO:0000256" key="6">
    <source>
        <dbReference type="RuleBase" id="RU003355"/>
    </source>
</evidence>
<organism evidence="9 10">
    <name type="scientific">Acanthaster planci</name>
    <name type="common">Crown-of-thorns starfish</name>
    <dbReference type="NCBI Taxonomy" id="133434"/>
    <lineage>
        <taxon>Eukaryota</taxon>
        <taxon>Metazoa</taxon>
        <taxon>Echinodermata</taxon>
        <taxon>Eleutherozoa</taxon>
        <taxon>Asterozoa</taxon>
        <taxon>Asteroidea</taxon>
        <taxon>Valvatacea</taxon>
        <taxon>Valvatida</taxon>
        <taxon>Acanthasteridae</taxon>
        <taxon>Acanthaster</taxon>
    </lineage>
</organism>
<keyword evidence="4 5" id="KW-0720">Serine protease</keyword>
<feature type="chain" id="PRO_5034397982" evidence="7">
    <location>
        <begin position="16"/>
        <end position="394"/>
    </location>
</feature>
<dbReference type="GO" id="GO:0005615">
    <property type="term" value="C:extracellular space"/>
    <property type="evidence" value="ECO:0007669"/>
    <property type="project" value="TreeGrafter"/>
</dbReference>
<keyword evidence="2 5" id="KW-0645">Protease</keyword>
<dbReference type="InterPro" id="IPR034193">
    <property type="entry name" value="PCSK9_ProteinaseK-like"/>
</dbReference>
<evidence type="ECO:0000256" key="3">
    <source>
        <dbReference type="ARBA" id="ARBA00022801"/>
    </source>
</evidence>
<comment type="similarity">
    <text evidence="1 5 6">Belongs to the peptidase S8 family.</text>
</comment>
<dbReference type="PROSITE" id="PS00136">
    <property type="entry name" value="SUBTILASE_ASP"/>
    <property type="match status" value="1"/>
</dbReference>
<evidence type="ECO:0000256" key="5">
    <source>
        <dbReference type="PROSITE-ProRule" id="PRU01240"/>
    </source>
</evidence>
<keyword evidence="3 5" id="KW-0378">Hydrolase</keyword>
<name>A0A8B7YHZ7_ACAPL</name>
<protein>
    <submittedName>
        <fullName evidence="10">Uncharacterized protein LOC110980469</fullName>
    </submittedName>
</protein>
<dbReference type="RefSeq" id="XP_022092858.1">
    <property type="nucleotide sequence ID" value="XM_022237166.1"/>
</dbReference>
<evidence type="ECO:0000313" key="9">
    <source>
        <dbReference type="Proteomes" id="UP000694845"/>
    </source>
</evidence>
<accession>A0A8B7YHZ7</accession>
<dbReference type="InterPro" id="IPR023828">
    <property type="entry name" value="Peptidase_S8_Ser-AS"/>
</dbReference>
<dbReference type="PROSITE" id="PS51892">
    <property type="entry name" value="SUBTILASE"/>
    <property type="match status" value="1"/>
</dbReference>
<evidence type="ECO:0000256" key="2">
    <source>
        <dbReference type="ARBA" id="ARBA00022670"/>
    </source>
</evidence>